<feature type="compositionally biased region" description="Low complexity" evidence="1">
    <location>
        <begin position="278"/>
        <end position="288"/>
    </location>
</feature>
<dbReference type="Pfam" id="PF02661">
    <property type="entry name" value="Fic"/>
    <property type="match status" value="1"/>
</dbReference>
<dbReference type="Proteomes" id="UP001254608">
    <property type="component" value="Unassembled WGS sequence"/>
</dbReference>
<reference evidence="3 4" key="1">
    <citation type="submission" date="2023-09" db="EMBL/GenBank/DDBJ databases">
        <authorList>
            <person name="Rey-Velasco X."/>
        </authorList>
    </citation>
    <scope>NUCLEOTIDE SEQUENCE [LARGE SCALE GENOMIC DNA]</scope>
    <source>
        <strain evidence="3 4">W345</strain>
    </source>
</reference>
<dbReference type="PANTHER" id="PTHR13504">
    <property type="entry name" value="FIDO DOMAIN-CONTAINING PROTEIN DDB_G0283145"/>
    <property type="match status" value="1"/>
</dbReference>
<evidence type="ECO:0000256" key="1">
    <source>
        <dbReference type="SAM" id="MobiDB-lite"/>
    </source>
</evidence>
<feature type="domain" description="Fido" evidence="2">
    <location>
        <begin position="101"/>
        <end position="243"/>
    </location>
</feature>
<dbReference type="EMBL" id="JAVRIC010000037">
    <property type="protein sequence ID" value="MDT0499130.1"/>
    <property type="molecule type" value="Genomic_DNA"/>
</dbReference>
<name>A0ABU2WMM8_9GAMM</name>
<proteinExistence type="predicted"/>
<accession>A0ABU2WMM8</accession>
<dbReference type="InterPro" id="IPR036597">
    <property type="entry name" value="Fido-like_dom_sf"/>
</dbReference>
<dbReference type="Gene3D" id="1.10.3290.10">
    <property type="entry name" value="Fido-like domain"/>
    <property type="match status" value="1"/>
</dbReference>
<gene>
    <name evidence="3" type="ORF">RM530_17440</name>
</gene>
<protein>
    <submittedName>
        <fullName evidence="3">Fic family protein</fullName>
    </submittedName>
</protein>
<dbReference type="SUPFAM" id="SSF140931">
    <property type="entry name" value="Fic-like"/>
    <property type="match status" value="1"/>
</dbReference>
<dbReference type="InterPro" id="IPR003812">
    <property type="entry name" value="Fido"/>
</dbReference>
<dbReference type="PANTHER" id="PTHR13504:SF38">
    <property type="entry name" value="FIDO DOMAIN-CONTAINING PROTEIN"/>
    <property type="match status" value="1"/>
</dbReference>
<evidence type="ECO:0000313" key="3">
    <source>
        <dbReference type="EMBL" id="MDT0499130.1"/>
    </source>
</evidence>
<feature type="region of interest" description="Disordered" evidence="1">
    <location>
        <begin position="273"/>
        <end position="306"/>
    </location>
</feature>
<organism evidence="3 4">
    <name type="scientific">Banduia mediterranea</name>
    <dbReference type="NCBI Taxonomy" id="3075609"/>
    <lineage>
        <taxon>Bacteria</taxon>
        <taxon>Pseudomonadati</taxon>
        <taxon>Pseudomonadota</taxon>
        <taxon>Gammaproteobacteria</taxon>
        <taxon>Nevskiales</taxon>
        <taxon>Algiphilaceae</taxon>
        <taxon>Banduia</taxon>
    </lineage>
</organism>
<keyword evidence="4" id="KW-1185">Reference proteome</keyword>
<evidence type="ECO:0000313" key="4">
    <source>
        <dbReference type="Proteomes" id="UP001254608"/>
    </source>
</evidence>
<comment type="caution">
    <text evidence="3">The sequence shown here is derived from an EMBL/GenBank/DDBJ whole genome shotgun (WGS) entry which is preliminary data.</text>
</comment>
<sequence>MNLPYTPPCTLTPAIVAQVARIAEAVGRLTARLEASEGLRLRRINRIRTIHGSLAIEGNTLSEAQITAILDGKRVIAPPREIQEVRNALLAYEGLSQWRAEQAQDLLAAHRTLMQGLIDDAGMWRRGGVGVMAGAQVIQMAPPANRVPLLMEQLLGWLATSDAHPLIAGSVFHYESEFIHPFSDGNGRMGRLWQTLILSRWNPLFADIPVESLVHEHQAAYYAALQTSTDQTDAAPFVAFMLGRILEAIALSAPQVAPQLTPPSGAPAVRLAWRDEPGGPAANPGTAGSQILPRALSQTGVGRRTD</sequence>
<dbReference type="InterPro" id="IPR040198">
    <property type="entry name" value="Fido_containing"/>
</dbReference>
<evidence type="ECO:0000259" key="2">
    <source>
        <dbReference type="PROSITE" id="PS51459"/>
    </source>
</evidence>
<dbReference type="PROSITE" id="PS51459">
    <property type="entry name" value="FIDO"/>
    <property type="match status" value="1"/>
</dbReference>